<proteinExistence type="predicted"/>
<keyword evidence="2" id="KW-1185">Reference proteome</keyword>
<name>A0A2K9AF37_9GAMM</name>
<accession>A0A2K9AF37</accession>
<reference evidence="1 2" key="1">
    <citation type="submission" date="2017-12" db="EMBL/GenBank/DDBJ databases">
        <title>Kangiella profundi FT102 completed genome.</title>
        <authorList>
            <person name="Xu J."/>
            <person name="Wang J."/>
            <person name="Lu Y."/>
        </authorList>
    </citation>
    <scope>NUCLEOTIDE SEQUENCE [LARGE SCALE GENOMIC DNA]</scope>
    <source>
        <strain evidence="1 2">FT102</strain>
    </source>
</reference>
<protein>
    <submittedName>
        <fullName evidence="1">Metal-binding protein</fullName>
    </submittedName>
</protein>
<evidence type="ECO:0000313" key="1">
    <source>
        <dbReference type="EMBL" id="AUD79006.1"/>
    </source>
</evidence>
<dbReference type="RefSeq" id="WP_106646846.1">
    <property type="nucleotide sequence ID" value="NZ_BMGO01000001.1"/>
</dbReference>
<gene>
    <name evidence="1" type="ORF">CW740_06990</name>
</gene>
<dbReference type="KEGG" id="kpd:CW740_06990"/>
<sequence length="127" mass="14493">MCQCSTLADILLGDDEIISNNPQHPLHGLDEVDWNPSQWACLNQCSMCGQYWHIDIARANQIGICVKVQDRDAWQKLDTTHARIDLMVQNHGGLSFEICKWKQCNKNCVKGLAFCPEHAYFEMDIKA</sequence>
<organism evidence="1 2">
    <name type="scientific">Kangiella profundi</name>
    <dbReference type="NCBI Taxonomy" id="1561924"/>
    <lineage>
        <taxon>Bacteria</taxon>
        <taxon>Pseudomonadati</taxon>
        <taxon>Pseudomonadota</taxon>
        <taxon>Gammaproteobacteria</taxon>
        <taxon>Kangiellales</taxon>
        <taxon>Kangiellaceae</taxon>
        <taxon>Kangiella</taxon>
    </lineage>
</organism>
<dbReference type="Proteomes" id="UP000232693">
    <property type="component" value="Chromosome"/>
</dbReference>
<dbReference type="EMBL" id="CP025120">
    <property type="protein sequence ID" value="AUD79006.1"/>
    <property type="molecule type" value="Genomic_DNA"/>
</dbReference>
<evidence type="ECO:0000313" key="2">
    <source>
        <dbReference type="Proteomes" id="UP000232693"/>
    </source>
</evidence>
<dbReference type="AlphaFoldDB" id="A0A2K9AF37"/>
<dbReference type="OrthoDB" id="8780249at2"/>